<name>F9VXG6_9ACTN</name>
<dbReference type="EMBL" id="BACI01000072">
    <property type="protein sequence ID" value="GAA13305.1"/>
    <property type="molecule type" value="Genomic_DNA"/>
</dbReference>
<dbReference type="RefSeq" id="WP_006359417.1">
    <property type="nucleotide sequence ID" value="NZ_BACI01000072.1"/>
</dbReference>
<accession>F9VXG6</accession>
<sequence>MSEVEETAREIERYARSVATGPGSEPGDPGAREAALTRVHDALQLGRRAEELLSATARSAREFGCTWQEIGDVVGVTRQAAFQRFGKPIDPRTGAPMQKVTIAHADAMALDIIEKITEAEWATVTARFDETMTAALSDAALADAWASVVALHGELERTGTPFVRGHGLHTVVDVPLEQEAGEVVFRVAFDADGRIAGLFFLNPDAASQEL</sequence>
<evidence type="ECO:0000313" key="3">
    <source>
        <dbReference type="Proteomes" id="UP000003558"/>
    </source>
</evidence>
<dbReference type="InterPro" id="IPR024981">
    <property type="entry name" value="DUF3887"/>
</dbReference>
<dbReference type="Proteomes" id="UP000003558">
    <property type="component" value="Unassembled WGS sequence"/>
</dbReference>
<feature type="domain" description="DUF3887" evidence="1">
    <location>
        <begin position="110"/>
        <end position="198"/>
    </location>
</feature>
<evidence type="ECO:0000313" key="2">
    <source>
        <dbReference type="EMBL" id="GAA13305.1"/>
    </source>
</evidence>
<reference evidence="2 3" key="1">
    <citation type="submission" date="2011-05" db="EMBL/GenBank/DDBJ databases">
        <title>Whole genome shotgun sequence of Gordonia alkanivorans NBRC 16433.</title>
        <authorList>
            <person name="Hosoyama A."/>
            <person name="Nakamura S."/>
            <person name="Takarada H."/>
            <person name="Tsuchikane K."/>
            <person name="Yamazaki S."/>
            <person name="Fujita N."/>
        </authorList>
    </citation>
    <scope>NUCLEOTIDE SEQUENCE [LARGE SCALE GENOMIC DNA]</scope>
    <source>
        <strain evidence="2 3">NBRC 16433</strain>
    </source>
</reference>
<organism evidence="2 3">
    <name type="scientific">Gordonia alkanivorans NBRC 16433</name>
    <dbReference type="NCBI Taxonomy" id="1027371"/>
    <lineage>
        <taxon>Bacteria</taxon>
        <taxon>Bacillati</taxon>
        <taxon>Actinomycetota</taxon>
        <taxon>Actinomycetes</taxon>
        <taxon>Mycobacteriales</taxon>
        <taxon>Gordoniaceae</taxon>
        <taxon>Gordonia</taxon>
    </lineage>
</organism>
<gene>
    <name evidence="2" type="ORF">GOALK_072_01080</name>
</gene>
<dbReference type="AlphaFoldDB" id="F9VXG6"/>
<dbReference type="STRING" id="1027371.GOALK_072_01080"/>
<dbReference type="Pfam" id="PF13026">
    <property type="entry name" value="DUF3887"/>
    <property type="match status" value="1"/>
</dbReference>
<protein>
    <recommendedName>
        <fullName evidence="1">DUF3887 domain-containing protein</fullName>
    </recommendedName>
</protein>
<comment type="caution">
    <text evidence="2">The sequence shown here is derived from an EMBL/GenBank/DDBJ whole genome shotgun (WGS) entry which is preliminary data.</text>
</comment>
<evidence type="ECO:0000259" key="1">
    <source>
        <dbReference type="Pfam" id="PF13026"/>
    </source>
</evidence>
<dbReference type="Gene3D" id="3.10.450.590">
    <property type="match status" value="1"/>
</dbReference>
<proteinExistence type="predicted"/>
<dbReference type="eggNOG" id="ENOG5032UNW">
    <property type="taxonomic scope" value="Bacteria"/>
</dbReference>